<evidence type="ECO:0000256" key="3">
    <source>
        <dbReference type="ARBA" id="ARBA00022769"/>
    </source>
</evidence>
<evidence type="ECO:0000256" key="2">
    <source>
        <dbReference type="ARBA" id="ARBA00022763"/>
    </source>
</evidence>
<reference evidence="11" key="2">
    <citation type="journal article" date="2021" name="PeerJ">
        <title>Extensive microbial diversity within the chicken gut microbiome revealed by metagenomics and culture.</title>
        <authorList>
            <person name="Gilroy R."/>
            <person name="Ravi A."/>
            <person name="Getino M."/>
            <person name="Pursley I."/>
            <person name="Horton D.L."/>
            <person name="Alikhan N.F."/>
            <person name="Baker D."/>
            <person name="Gharbi K."/>
            <person name="Hall N."/>
            <person name="Watson M."/>
            <person name="Adriaenssens E.M."/>
            <person name="Foster-Nyarko E."/>
            <person name="Jarju S."/>
            <person name="Secka A."/>
            <person name="Antonio M."/>
            <person name="Oren A."/>
            <person name="Chaudhuri R.R."/>
            <person name="La Ragione R."/>
            <person name="Hildebrand F."/>
            <person name="Pallen M.J."/>
        </authorList>
    </citation>
    <scope>NUCLEOTIDE SEQUENCE</scope>
    <source>
        <strain evidence="11">ChiGjej1B1-1684</strain>
    </source>
</reference>
<dbReference type="InterPro" id="IPR041663">
    <property type="entry name" value="DisA/LigA_HHH"/>
</dbReference>
<evidence type="ECO:0000259" key="8">
    <source>
        <dbReference type="PROSITE" id="PS50151"/>
    </source>
</evidence>
<dbReference type="EMBL" id="DVNG01000002">
    <property type="protein sequence ID" value="HIU49416.1"/>
    <property type="molecule type" value="Genomic_DNA"/>
</dbReference>
<dbReference type="HAMAP" id="MF_00203">
    <property type="entry name" value="UvrC"/>
    <property type="match status" value="1"/>
</dbReference>
<keyword evidence="4 7" id="KW-0267">Excision nuclease</keyword>
<organism evidence="11 12">
    <name type="scientific">Candidatus Limousia pullorum</name>
    <dbReference type="NCBI Taxonomy" id="2840860"/>
    <lineage>
        <taxon>Bacteria</taxon>
        <taxon>Bacillati</taxon>
        <taxon>Bacillota</taxon>
        <taxon>Clostridia</taxon>
        <taxon>Eubacteriales</taxon>
        <taxon>Oscillospiraceae</taxon>
        <taxon>Oscillospiraceae incertae sedis</taxon>
        <taxon>Candidatus Limousia</taxon>
    </lineage>
</organism>
<dbReference type="FunFam" id="3.40.1440.10:FF:000001">
    <property type="entry name" value="UvrABC system protein C"/>
    <property type="match status" value="1"/>
</dbReference>
<evidence type="ECO:0000256" key="7">
    <source>
        <dbReference type="HAMAP-Rule" id="MF_00203"/>
    </source>
</evidence>
<dbReference type="GO" id="GO:0006289">
    <property type="term" value="P:nucleotide-excision repair"/>
    <property type="evidence" value="ECO:0007669"/>
    <property type="project" value="UniProtKB-UniRule"/>
</dbReference>
<feature type="domain" description="UVR" evidence="8">
    <location>
        <begin position="207"/>
        <end position="242"/>
    </location>
</feature>
<comment type="similarity">
    <text evidence="7">Belongs to the UvrC family.</text>
</comment>
<comment type="subunit">
    <text evidence="7">Interacts with UvrB in an incision complex.</text>
</comment>
<protein>
    <recommendedName>
        <fullName evidence="7">UvrABC system protein C</fullName>
        <shortName evidence="7">Protein UvrC</shortName>
    </recommendedName>
    <alternativeName>
        <fullName evidence="7">Excinuclease ABC subunit C</fullName>
    </alternativeName>
</protein>
<dbReference type="GO" id="GO:0009380">
    <property type="term" value="C:excinuclease repair complex"/>
    <property type="evidence" value="ECO:0007669"/>
    <property type="project" value="InterPro"/>
</dbReference>
<evidence type="ECO:0000256" key="6">
    <source>
        <dbReference type="ARBA" id="ARBA00023236"/>
    </source>
</evidence>
<comment type="caution">
    <text evidence="11">The sequence shown here is derived from an EMBL/GenBank/DDBJ whole genome shotgun (WGS) entry which is preliminary data.</text>
</comment>
<dbReference type="SMART" id="SM00465">
    <property type="entry name" value="GIYc"/>
    <property type="match status" value="1"/>
</dbReference>
<gene>
    <name evidence="7 11" type="primary">uvrC</name>
    <name evidence="11" type="ORF">IAD22_00105</name>
</gene>
<dbReference type="PROSITE" id="PS50165">
    <property type="entry name" value="UVRC"/>
    <property type="match status" value="1"/>
</dbReference>
<dbReference type="Gene3D" id="3.30.420.340">
    <property type="entry name" value="UvrC, RNAse H endonuclease domain"/>
    <property type="match status" value="1"/>
</dbReference>
<evidence type="ECO:0000313" key="12">
    <source>
        <dbReference type="Proteomes" id="UP000824118"/>
    </source>
</evidence>
<keyword evidence="1 7" id="KW-0963">Cytoplasm</keyword>
<name>A0A9D1S749_9FIRM</name>
<dbReference type="PANTHER" id="PTHR30562:SF1">
    <property type="entry name" value="UVRABC SYSTEM PROTEIN C"/>
    <property type="match status" value="1"/>
</dbReference>
<dbReference type="InterPro" id="IPR035901">
    <property type="entry name" value="GIY-YIG_endonuc_sf"/>
</dbReference>
<evidence type="ECO:0000256" key="1">
    <source>
        <dbReference type="ARBA" id="ARBA00022490"/>
    </source>
</evidence>
<dbReference type="Pfam" id="PF22920">
    <property type="entry name" value="UvrC_RNaseH"/>
    <property type="match status" value="1"/>
</dbReference>
<dbReference type="SUPFAM" id="SSF47781">
    <property type="entry name" value="RuvA domain 2-like"/>
    <property type="match status" value="1"/>
</dbReference>
<dbReference type="CDD" id="cd10434">
    <property type="entry name" value="GIY-YIG_UvrC_Cho"/>
    <property type="match status" value="1"/>
</dbReference>
<dbReference type="SUPFAM" id="SSF46600">
    <property type="entry name" value="C-terminal UvrC-binding domain of UvrB"/>
    <property type="match status" value="1"/>
</dbReference>
<dbReference type="InterPro" id="IPR004791">
    <property type="entry name" value="UvrC"/>
</dbReference>
<reference evidence="11" key="1">
    <citation type="submission" date="2020-10" db="EMBL/GenBank/DDBJ databases">
        <authorList>
            <person name="Gilroy R."/>
        </authorList>
    </citation>
    <scope>NUCLEOTIDE SEQUENCE</scope>
    <source>
        <strain evidence="11">ChiGjej1B1-1684</strain>
    </source>
</reference>
<dbReference type="Pfam" id="PF02151">
    <property type="entry name" value="UVR"/>
    <property type="match status" value="1"/>
</dbReference>
<dbReference type="PANTHER" id="PTHR30562">
    <property type="entry name" value="UVRC/OXIDOREDUCTASE"/>
    <property type="match status" value="1"/>
</dbReference>
<dbReference type="Pfam" id="PF08459">
    <property type="entry name" value="UvrC_RNaseH_dom"/>
    <property type="match status" value="1"/>
</dbReference>
<dbReference type="SUPFAM" id="SSF82771">
    <property type="entry name" value="GIY-YIG endonuclease"/>
    <property type="match status" value="1"/>
</dbReference>
<dbReference type="Gene3D" id="1.10.150.20">
    <property type="entry name" value="5' to 3' exonuclease, C-terminal subdomain"/>
    <property type="match status" value="1"/>
</dbReference>
<evidence type="ECO:0000259" key="9">
    <source>
        <dbReference type="PROSITE" id="PS50164"/>
    </source>
</evidence>
<evidence type="ECO:0000256" key="5">
    <source>
        <dbReference type="ARBA" id="ARBA00023204"/>
    </source>
</evidence>
<keyword evidence="2 7" id="KW-0227">DNA damage</keyword>
<keyword evidence="5 7" id="KW-0234">DNA repair</keyword>
<dbReference type="NCBIfam" id="TIGR00194">
    <property type="entry name" value="uvrC"/>
    <property type="match status" value="1"/>
</dbReference>
<dbReference type="Pfam" id="PF01541">
    <property type="entry name" value="GIY-YIG"/>
    <property type="match status" value="1"/>
</dbReference>
<sequence length="614" mass="70204">MNPKMGELRKKAMGLPLQPGVYIMKNKKQEIIYIGKAKALKNRVSQYFGSQNNHPEKVRRMVENVFDFDYIITDSEFEALILECSLIKQNKPHYNILLKDDKGYSYIRVTNEKWRRLSWVFQKENDGCIYIGPYTSSFYVKNALDEAVKIFKIPTCSRKFPEDFGKKRPCLNFHIKQCSGVCTGKVSLEDYNESIDEALEFLKGGSNTSLKLLTERMNTAAENLDFELAAKIRDRIKAVKNMNNRQKVVSMNVKEQDVIGFWSDGKKGCFEVFRFSDGRLVDREHFIIDDPGDEKEARTEFITSYYGMRDFVPKNVTLDGEAEDNEILEKWLSEKRGSRVYITVPQRGEQAQLAQMCRQNAAERIAQIKGATGREYSVLEELRQILGMDKIPQYIESYDISNFGGSENVAGMVVFENGKPLKSAYRKFTIKSFEGQDDYASMSEVLERRFKEYLSDKSGKGFGRLPDLILLDGGKGQVSAVLPVLKNLGIDVAVFGMVKDSKHRTRAITTDGEEIAIGNNRRVFNFVSSVQDEVHRFAISFMHGKRSKRTFHSSLTDIDGIGEMRAKALLKHFRTISNISKADLEELENAPKMNKNAAVSVYNYFHRDSEDENV</sequence>
<dbReference type="InterPro" id="IPR036876">
    <property type="entry name" value="UVR_dom_sf"/>
</dbReference>
<dbReference type="GO" id="GO:0005737">
    <property type="term" value="C:cytoplasm"/>
    <property type="evidence" value="ECO:0007669"/>
    <property type="project" value="UniProtKB-SubCell"/>
</dbReference>
<dbReference type="PROSITE" id="PS50164">
    <property type="entry name" value="GIY_YIG"/>
    <property type="match status" value="1"/>
</dbReference>
<dbReference type="PROSITE" id="PS50151">
    <property type="entry name" value="UVR"/>
    <property type="match status" value="1"/>
</dbReference>
<evidence type="ECO:0000313" key="11">
    <source>
        <dbReference type="EMBL" id="HIU49416.1"/>
    </source>
</evidence>
<dbReference type="InterPro" id="IPR001943">
    <property type="entry name" value="UVR_dom"/>
</dbReference>
<proteinExistence type="inferred from homology"/>
<dbReference type="InterPro" id="IPR038476">
    <property type="entry name" value="UvrC_RNase_H_dom_sf"/>
</dbReference>
<dbReference type="GO" id="GO:0003677">
    <property type="term" value="F:DNA binding"/>
    <property type="evidence" value="ECO:0007669"/>
    <property type="project" value="UniProtKB-UniRule"/>
</dbReference>
<dbReference type="Pfam" id="PF12826">
    <property type="entry name" value="HHH_2"/>
    <property type="match status" value="1"/>
</dbReference>
<dbReference type="InterPro" id="IPR050066">
    <property type="entry name" value="UvrABC_protein_C"/>
</dbReference>
<accession>A0A9D1S749</accession>
<feature type="domain" description="UvrC family homology region profile" evidence="10">
    <location>
        <begin position="258"/>
        <end position="485"/>
    </location>
</feature>
<dbReference type="Gene3D" id="4.10.860.10">
    <property type="entry name" value="UVR domain"/>
    <property type="match status" value="1"/>
</dbReference>
<dbReference type="Gene3D" id="3.40.1440.10">
    <property type="entry name" value="GIY-YIG endonuclease"/>
    <property type="match status" value="1"/>
</dbReference>
<comment type="function">
    <text evidence="7">The UvrABC repair system catalyzes the recognition and processing of DNA lesions. UvrC both incises the 5' and 3' sides of the lesion. The N-terminal half is responsible for the 3' incision and the C-terminal half is responsible for the 5' incision.</text>
</comment>
<keyword evidence="3 7" id="KW-0228">DNA excision</keyword>
<dbReference type="AlphaFoldDB" id="A0A9D1S749"/>
<comment type="subcellular location">
    <subcellularLocation>
        <location evidence="7">Cytoplasm</location>
    </subcellularLocation>
</comment>
<dbReference type="Proteomes" id="UP000824118">
    <property type="component" value="Unassembled WGS sequence"/>
</dbReference>
<dbReference type="InterPro" id="IPR001162">
    <property type="entry name" value="UvrC_RNase_H_dom"/>
</dbReference>
<dbReference type="InterPro" id="IPR047296">
    <property type="entry name" value="GIY-YIG_UvrC_Cho"/>
</dbReference>
<evidence type="ECO:0000259" key="10">
    <source>
        <dbReference type="PROSITE" id="PS50165"/>
    </source>
</evidence>
<feature type="domain" description="GIY-YIG" evidence="9">
    <location>
        <begin position="17"/>
        <end position="96"/>
    </location>
</feature>
<dbReference type="GO" id="GO:0009381">
    <property type="term" value="F:excinuclease ABC activity"/>
    <property type="evidence" value="ECO:0007669"/>
    <property type="project" value="UniProtKB-UniRule"/>
</dbReference>
<dbReference type="InterPro" id="IPR000305">
    <property type="entry name" value="GIY-YIG_endonuc"/>
</dbReference>
<keyword evidence="6 7" id="KW-0742">SOS response</keyword>
<evidence type="ECO:0000256" key="4">
    <source>
        <dbReference type="ARBA" id="ARBA00022881"/>
    </source>
</evidence>
<dbReference type="InterPro" id="IPR010994">
    <property type="entry name" value="RuvA_2-like"/>
</dbReference>
<dbReference type="GO" id="GO:0009432">
    <property type="term" value="P:SOS response"/>
    <property type="evidence" value="ECO:0007669"/>
    <property type="project" value="UniProtKB-UniRule"/>
</dbReference>